<dbReference type="PROSITE" id="PS50175">
    <property type="entry name" value="ASP_PROT_RETROV"/>
    <property type="match status" value="1"/>
</dbReference>
<dbReference type="CDD" id="cd00303">
    <property type="entry name" value="retropepsin_like"/>
    <property type="match status" value="1"/>
</dbReference>
<name>A0A9W6UEL8_9STRA</name>
<evidence type="ECO:0000313" key="5">
    <source>
        <dbReference type="Proteomes" id="UP001165121"/>
    </source>
</evidence>
<dbReference type="GO" id="GO:0006508">
    <property type="term" value="P:proteolysis"/>
    <property type="evidence" value="ECO:0007669"/>
    <property type="project" value="InterPro"/>
</dbReference>
<feature type="region of interest" description="Disordered" evidence="2">
    <location>
        <begin position="1"/>
        <end position="69"/>
    </location>
</feature>
<sequence length="319" mass="35917">MEEWNESNLRGSHATSDCHALKNKGKAEHKRAEAKPKRAREGKARYPRIHNDSQAELDSDASGESSSEDDELKFFGLVEKKPRPTGAPLRITVKLRRSGTKVEVLLDSGASKSIINRKTLAANMQTGRKFIPASPIVFKTMNGSVTSSGSTVAQFVFAQLKPETMITHRFEVIEDSSDEWTVASASTPAMVPRLTDQQQDSEFPEETKEAGDNAVEPEQLLPGQLEGALAQQYLALLVKHRARYDGHLGQMRFPDYELPLSPDYKPVYAKPDAIPEALKTRQRRRYSDSLTKMCWDKSTIRRWNHRRSFWSNPMARSAC</sequence>
<feature type="compositionally biased region" description="Acidic residues" evidence="2">
    <location>
        <begin position="55"/>
        <end position="69"/>
    </location>
</feature>
<evidence type="ECO:0000256" key="2">
    <source>
        <dbReference type="SAM" id="MobiDB-lite"/>
    </source>
</evidence>
<dbReference type="GO" id="GO:0004190">
    <property type="term" value="F:aspartic-type endopeptidase activity"/>
    <property type="evidence" value="ECO:0007669"/>
    <property type="project" value="InterPro"/>
</dbReference>
<dbReference type="AlphaFoldDB" id="A0A9W6UEL8"/>
<feature type="domain" description="Peptidase A2" evidence="3">
    <location>
        <begin position="102"/>
        <end position="117"/>
    </location>
</feature>
<evidence type="ECO:0000256" key="1">
    <source>
        <dbReference type="ARBA" id="ARBA00022801"/>
    </source>
</evidence>
<keyword evidence="1" id="KW-0378">Hydrolase</keyword>
<evidence type="ECO:0000313" key="4">
    <source>
        <dbReference type="EMBL" id="GMF30838.1"/>
    </source>
</evidence>
<feature type="region of interest" description="Disordered" evidence="2">
    <location>
        <begin position="192"/>
        <end position="212"/>
    </location>
</feature>
<keyword evidence="5" id="KW-1185">Reference proteome</keyword>
<dbReference type="PROSITE" id="PS00141">
    <property type="entry name" value="ASP_PROTEASE"/>
    <property type="match status" value="1"/>
</dbReference>
<dbReference type="SUPFAM" id="SSF50630">
    <property type="entry name" value="Acid proteases"/>
    <property type="match status" value="1"/>
</dbReference>
<gene>
    <name evidence="4" type="ORF">Pfra01_000691400</name>
</gene>
<protein>
    <submittedName>
        <fullName evidence="4">Unnamed protein product</fullName>
    </submittedName>
</protein>
<feature type="compositionally biased region" description="Basic and acidic residues" evidence="2">
    <location>
        <begin position="30"/>
        <end position="53"/>
    </location>
</feature>
<evidence type="ECO:0000259" key="3">
    <source>
        <dbReference type="PROSITE" id="PS50175"/>
    </source>
</evidence>
<dbReference type="InterPro" id="IPR001995">
    <property type="entry name" value="Peptidase_A2_cat"/>
</dbReference>
<feature type="compositionally biased region" description="Polar residues" evidence="2">
    <location>
        <begin position="1"/>
        <end position="15"/>
    </location>
</feature>
<dbReference type="InterPro" id="IPR001969">
    <property type="entry name" value="Aspartic_peptidase_AS"/>
</dbReference>
<accession>A0A9W6UEL8</accession>
<dbReference type="OrthoDB" id="123234at2759"/>
<proteinExistence type="predicted"/>
<reference evidence="4" key="1">
    <citation type="submission" date="2023-04" db="EMBL/GenBank/DDBJ databases">
        <title>Phytophthora fragariaefolia NBRC 109709.</title>
        <authorList>
            <person name="Ichikawa N."/>
            <person name="Sato H."/>
            <person name="Tonouchi N."/>
        </authorList>
    </citation>
    <scope>NUCLEOTIDE SEQUENCE</scope>
    <source>
        <strain evidence="4">NBRC 109709</strain>
    </source>
</reference>
<comment type="caution">
    <text evidence="4">The sequence shown here is derived from an EMBL/GenBank/DDBJ whole genome shotgun (WGS) entry which is preliminary data.</text>
</comment>
<dbReference type="InterPro" id="IPR021109">
    <property type="entry name" value="Peptidase_aspartic_dom_sf"/>
</dbReference>
<dbReference type="Proteomes" id="UP001165121">
    <property type="component" value="Unassembled WGS sequence"/>
</dbReference>
<organism evidence="4 5">
    <name type="scientific">Phytophthora fragariaefolia</name>
    <dbReference type="NCBI Taxonomy" id="1490495"/>
    <lineage>
        <taxon>Eukaryota</taxon>
        <taxon>Sar</taxon>
        <taxon>Stramenopiles</taxon>
        <taxon>Oomycota</taxon>
        <taxon>Peronosporomycetes</taxon>
        <taxon>Peronosporales</taxon>
        <taxon>Peronosporaceae</taxon>
        <taxon>Phytophthora</taxon>
    </lineage>
</organism>
<dbReference type="EMBL" id="BSXT01000606">
    <property type="protein sequence ID" value="GMF30838.1"/>
    <property type="molecule type" value="Genomic_DNA"/>
</dbReference>